<organism evidence="2 3">
    <name type="scientific">Flaviaesturariibacter aridisoli</name>
    <dbReference type="NCBI Taxonomy" id="2545761"/>
    <lineage>
        <taxon>Bacteria</taxon>
        <taxon>Pseudomonadati</taxon>
        <taxon>Bacteroidota</taxon>
        <taxon>Chitinophagia</taxon>
        <taxon>Chitinophagales</taxon>
        <taxon>Chitinophagaceae</taxon>
        <taxon>Flaviaestuariibacter</taxon>
    </lineage>
</organism>
<dbReference type="RefSeq" id="WP_131853513.1">
    <property type="nucleotide sequence ID" value="NZ_SKFH01000035.1"/>
</dbReference>
<dbReference type="Proteomes" id="UP000295164">
    <property type="component" value="Unassembled WGS sequence"/>
</dbReference>
<dbReference type="AlphaFoldDB" id="A0A4R4DVL1"/>
<accession>A0A4R4DVL1</accession>
<name>A0A4R4DVL1_9BACT</name>
<protein>
    <submittedName>
        <fullName evidence="2">Type I restriction enzyme HsdR N-terminal domain-containing protein</fullName>
    </submittedName>
</protein>
<evidence type="ECO:0000313" key="2">
    <source>
        <dbReference type="EMBL" id="TCZ67360.1"/>
    </source>
</evidence>
<evidence type="ECO:0000259" key="1">
    <source>
        <dbReference type="Pfam" id="PF13588"/>
    </source>
</evidence>
<proteinExistence type="predicted"/>
<gene>
    <name evidence="2" type="ORF">E0486_15760</name>
</gene>
<comment type="caution">
    <text evidence="2">The sequence shown here is derived from an EMBL/GenBank/DDBJ whole genome shotgun (WGS) entry which is preliminary data.</text>
</comment>
<dbReference type="InterPro" id="IPR029464">
    <property type="entry name" value="HSDR_N"/>
</dbReference>
<feature type="domain" description="Type I restriction enzyme R protein N-terminal" evidence="1">
    <location>
        <begin position="35"/>
        <end position="142"/>
    </location>
</feature>
<dbReference type="Pfam" id="PF13588">
    <property type="entry name" value="HSDR_N_2"/>
    <property type="match status" value="1"/>
</dbReference>
<dbReference type="OrthoDB" id="9790377at2"/>
<dbReference type="EMBL" id="SKFH01000035">
    <property type="protein sequence ID" value="TCZ67360.1"/>
    <property type="molecule type" value="Genomic_DNA"/>
</dbReference>
<reference evidence="2 3" key="1">
    <citation type="submission" date="2019-03" db="EMBL/GenBank/DDBJ databases">
        <authorList>
            <person name="Kim M.K.M."/>
        </authorList>
    </citation>
    <scope>NUCLEOTIDE SEQUENCE [LARGE SCALE GENOMIC DNA]</scope>
    <source>
        <strain evidence="2 3">17J68-15</strain>
    </source>
</reference>
<evidence type="ECO:0000313" key="3">
    <source>
        <dbReference type="Proteomes" id="UP000295164"/>
    </source>
</evidence>
<sequence>MIAVSYPEPQFRYKEEGGRRYIFDALRRLWLVLTPEEWVRQNFLQYLQQVLHYPAPLIAVEKEIRLNDLKKRFDILVYDERHQPWLLVECKAPEVALAPAVLEQALRYNLSVPVAYLVITNGAHTMAWQKGPGTLSELEALPHWSPAG</sequence>
<keyword evidence="3" id="KW-1185">Reference proteome</keyword>